<dbReference type="KEGG" id="vg:19526218"/>
<accession>A0A024B248</accession>
<dbReference type="EMBL" id="KJ489399">
    <property type="protein sequence ID" value="AHZ10236.1"/>
    <property type="molecule type" value="Genomic_DNA"/>
</dbReference>
<protein>
    <submittedName>
        <fullName evidence="1">Uncharacterized protein</fullName>
    </submittedName>
</protein>
<dbReference type="RefSeq" id="YP_009036667.1">
    <property type="nucleotide sequence ID" value="NC_024213.1"/>
</dbReference>
<name>A0A024B248_9CAUD</name>
<organism evidence="1 2">
    <name type="scientific">Bacillus phage Hakuna</name>
    <dbReference type="NCBI Taxonomy" id="1486659"/>
    <lineage>
        <taxon>Viruses</taxon>
        <taxon>Duplodnaviria</taxon>
        <taxon>Heunggongvirae</taxon>
        <taxon>Uroviricota</taxon>
        <taxon>Caudoviricetes</taxon>
        <taxon>Herelleviridae</taxon>
        <taxon>Bastillevirinae</taxon>
        <taxon>Wphvirus</taxon>
        <taxon>Wphvirus hakuna</taxon>
    </lineage>
</organism>
<proteinExistence type="predicted"/>
<evidence type="ECO:0000313" key="1">
    <source>
        <dbReference type="EMBL" id="AHZ10236.1"/>
    </source>
</evidence>
<keyword evidence="2" id="KW-1185">Reference proteome</keyword>
<evidence type="ECO:0000313" key="2">
    <source>
        <dbReference type="Proteomes" id="UP000026900"/>
    </source>
</evidence>
<reference evidence="2" key="1">
    <citation type="submission" date="2014-09" db="EMBL/GenBank/DDBJ databases">
        <authorList>
            <person name="Sauder A.B."/>
            <person name="McKenzie Q.R."/>
            <person name="Temple L.M."/>
            <person name="Alexis B.K."/>
            <person name="Al-Atrache Z."/>
            <person name="Lewis L.O."/>
            <person name="Loesser-Casey K.E."/>
            <person name="Mitchell K.J."/>
        </authorList>
    </citation>
    <scope>NUCLEOTIDE SEQUENCE [LARGE SCALE GENOMIC DNA]</scope>
</reference>
<dbReference type="Proteomes" id="UP000026900">
    <property type="component" value="Segment"/>
</dbReference>
<dbReference type="GeneID" id="19526218"/>
<sequence length="121" mass="14030">MTNRSIEIPEQVRRVESAYTMRNRSVLEILKKNGVTEAAVVNYILGSIEEAVSKGDFRVIFTKNEDNLVSKVMFENFQHYMILTRRFRQAGYTVTPAYANDGEKQYMSRLTISWNIAIDKI</sequence>